<dbReference type="InterPro" id="IPR019587">
    <property type="entry name" value="Polyketide_cyclase/dehydratase"/>
</dbReference>
<proteinExistence type="predicted"/>
<gene>
    <name evidence="1" type="ORF">UAU_04015</name>
</gene>
<dbReference type="STRING" id="160454.RV10_GL003242"/>
<dbReference type="AlphaFoldDB" id="R2SBF3"/>
<dbReference type="eggNOG" id="ENOG5032RZW">
    <property type="taxonomic scope" value="Bacteria"/>
</dbReference>
<dbReference type="RefSeq" id="WP_010758960.1">
    <property type="nucleotide sequence ID" value="NZ_ASWD01000005.1"/>
</dbReference>
<dbReference type="PATRIC" id="fig|1158607.3.peg.3997"/>
<dbReference type="EMBL" id="AJAQ01000036">
    <property type="protein sequence ID" value="EOH90186.1"/>
    <property type="molecule type" value="Genomic_DNA"/>
</dbReference>
<sequence length="132" mass="15649">MTLSTIEVMIDAKIEDVWQVVTQLENVTWRSDISRIEVLNEGTEFVEYIMDGYPTHFTITEFHPPTDYAFTMNNDNMSGKWRGTLTKRGEQTQAVFTEEVYAKKLFLKPFVKRYLAKQQKQYMQDLKKHLEK</sequence>
<name>R2SBF3_9ENTE</name>
<organism evidence="1 2">
    <name type="scientific">Enterococcus pallens ATCC BAA-351</name>
    <dbReference type="NCBI Taxonomy" id="1158607"/>
    <lineage>
        <taxon>Bacteria</taxon>
        <taxon>Bacillati</taxon>
        <taxon>Bacillota</taxon>
        <taxon>Bacilli</taxon>
        <taxon>Lactobacillales</taxon>
        <taxon>Enterococcaceae</taxon>
        <taxon>Enterococcus</taxon>
    </lineage>
</organism>
<dbReference type="Proteomes" id="UP000013782">
    <property type="component" value="Unassembled WGS sequence"/>
</dbReference>
<dbReference type="InterPro" id="IPR023393">
    <property type="entry name" value="START-like_dom_sf"/>
</dbReference>
<evidence type="ECO:0000313" key="2">
    <source>
        <dbReference type="Proteomes" id="UP000013782"/>
    </source>
</evidence>
<dbReference type="SUPFAM" id="SSF55961">
    <property type="entry name" value="Bet v1-like"/>
    <property type="match status" value="1"/>
</dbReference>
<evidence type="ECO:0000313" key="1">
    <source>
        <dbReference type="EMBL" id="EOH90186.1"/>
    </source>
</evidence>
<reference evidence="1 2" key="1">
    <citation type="submission" date="2013-02" db="EMBL/GenBank/DDBJ databases">
        <title>The Genome Sequence of Enterococcus pallens BAA-351.</title>
        <authorList>
            <consortium name="The Broad Institute Genome Sequencing Platform"/>
            <consortium name="The Broad Institute Genome Sequencing Center for Infectious Disease"/>
            <person name="Earl A.M."/>
            <person name="Gilmore M.S."/>
            <person name="Lebreton F."/>
            <person name="Walker B."/>
            <person name="Young S.K."/>
            <person name="Zeng Q."/>
            <person name="Gargeya S."/>
            <person name="Fitzgerald M."/>
            <person name="Haas B."/>
            <person name="Abouelleil A."/>
            <person name="Alvarado L."/>
            <person name="Arachchi H.M."/>
            <person name="Berlin A.M."/>
            <person name="Chapman S.B."/>
            <person name="Dewar J."/>
            <person name="Goldberg J."/>
            <person name="Griggs A."/>
            <person name="Gujja S."/>
            <person name="Hansen M."/>
            <person name="Howarth C."/>
            <person name="Imamovic A."/>
            <person name="Larimer J."/>
            <person name="McCowan C."/>
            <person name="Murphy C."/>
            <person name="Neiman D."/>
            <person name="Pearson M."/>
            <person name="Priest M."/>
            <person name="Roberts A."/>
            <person name="Saif S."/>
            <person name="Shea T."/>
            <person name="Sisk P."/>
            <person name="Sykes S."/>
            <person name="Wortman J."/>
            <person name="Nusbaum C."/>
            <person name="Birren B."/>
        </authorList>
    </citation>
    <scope>NUCLEOTIDE SEQUENCE [LARGE SCALE GENOMIC DNA]</scope>
    <source>
        <strain evidence="1 2">ATCC BAA-351</strain>
    </source>
</reference>
<protein>
    <recommendedName>
        <fullName evidence="3">Polyketide cyclase/dehydrase and lipid transport</fullName>
    </recommendedName>
</protein>
<keyword evidence="2" id="KW-1185">Reference proteome</keyword>
<dbReference type="HOGENOM" id="CLU_122891_1_0_9"/>
<comment type="caution">
    <text evidence="1">The sequence shown here is derived from an EMBL/GenBank/DDBJ whole genome shotgun (WGS) entry which is preliminary data.</text>
</comment>
<accession>R2SBF3</accession>
<evidence type="ECO:0008006" key="3">
    <source>
        <dbReference type="Google" id="ProtNLM"/>
    </source>
</evidence>
<dbReference type="Pfam" id="PF10604">
    <property type="entry name" value="Polyketide_cyc2"/>
    <property type="match status" value="1"/>
</dbReference>
<dbReference type="Gene3D" id="3.30.530.20">
    <property type="match status" value="1"/>
</dbReference>
<dbReference type="OrthoDB" id="9788177at2"/>